<dbReference type="PROSITE" id="PS50943">
    <property type="entry name" value="HTH_CROC1"/>
    <property type="match status" value="1"/>
</dbReference>
<dbReference type="InterPro" id="IPR001387">
    <property type="entry name" value="Cro/C1-type_HTH"/>
</dbReference>
<dbReference type="InterPro" id="IPR011990">
    <property type="entry name" value="TPR-like_helical_dom_sf"/>
</dbReference>
<reference evidence="3 4" key="1">
    <citation type="submission" date="2017-07" db="EMBL/GenBank/DDBJ databases">
        <title>Tetzosporium hominis gen.nov. sp.nov.</title>
        <authorList>
            <person name="Tetz G."/>
            <person name="Tetz V."/>
        </authorList>
    </citation>
    <scope>NUCLEOTIDE SEQUENCE [LARGE SCALE GENOMIC DNA]</scope>
    <source>
        <strain evidence="3 4">VT-49</strain>
    </source>
</reference>
<dbReference type="Gene3D" id="1.25.40.10">
    <property type="entry name" value="Tetratricopeptide repeat domain"/>
    <property type="match status" value="2"/>
</dbReference>
<dbReference type="Proteomes" id="UP000217065">
    <property type="component" value="Unassembled WGS sequence"/>
</dbReference>
<accession>A0A264W305</accession>
<proteinExistence type="predicted"/>
<dbReference type="InterPro" id="IPR050807">
    <property type="entry name" value="TransReg_Diox_bact_type"/>
</dbReference>
<dbReference type="EMBL" id="NOKQ01000217">
    <property type="protein sequence ID" value="OZS77954.1"/>
    <property type="molecule type" value="Genomic_DNA"/>
</dbReference>
<comment type="caution">
    <text evidence="3">The sequence shown here is derived from an EMBL/GenBank/DDBJ whole genome shotgun (WGS) entry which is preliminary data.</text>
</comment>
<dbReference type="GO" id="GO:0003700">
    <property type="term" value="F:DNA-binding transcription factor activity"/>
    <property type="evidence" value="ECO:0007669"/>
    <property type="project" value="TreeGrafter"/>
</dbReference>
<evidence type="ECO:0000256" key="1">
    <source>
        <dbReference type="ARBA" id="ARBA00023125"/>
    </source>
</evidence>
<dbReference type="SMART" id="SM00530">
    <property type="entry name" value="HTH_XRE"/>
    <property type="match status" value="1"/>
</dbReference>
<dbReference type="PANTHER" id="PTHR46797">
    <property type="entry name" value="HTH-TYPE TRANSCRIPTIONAL REGULATOR"/>
    <property type="match status" value="1"/>
</dbReference>
<dbReference type="Pfam" id="PF12844">
    <property type="entry name" value="HTH_19"/>
    <property type="match status" value="1"/>
</dbReference>
<name>A0A264W305_9BACL</name>
<sequence length="411" mass="48453">MMMTLGERIRSLRKERKMTLQQLAGTAITKGMLSLIENNKAKPSMESLQHIASMLEVPVSDLLEESSSSEKKEVVKRAEDLFSEVDYMKPASFDPIIETIEPFLPSLTKGYMDARLLDLYSRAAYERKLPDWKTYSDKAIQLYDEIQVSRRAASLRLYRISCKFREKDYQEALELLENERKQMEETSSWTDPLSRLDFDYTGAVFYYAVGEKEKALKTMHDAIEFSKKQKVFYRLDHLYRLAVIHAMMAGDLEEAELYINRLEAYATFTEDEEISTFNQFIWIHYYTTYAHDYEKAQTLMDKFLEESTKPVEELDFERVEMAKIAYHMKRIEEAKELLEHTEIPEIISHPIDLSMFSERDYYLAKIYEEEGRTEEALQLVQSSWSDLQNYPETPYQRKMNELLTSLKQKTS</sequence>
<dbReference type="CDD" id="cd00093">
    <property type="entry name" value="HTH_XRE"/>
    <property type="match status" value="1"/>
</dbReference>
<protein>
    <recommendedName>
        <fullName evidence="2">HTH cro/C1-type domain-containing protein</fullName>
    </recommendedName>
</protein>
<dbReference type="GO" id="GO:0005829">
    <property type="term" value="C:cytosol"/>
    <property type="evidence" value="ECO:0007669"/>
    <property type="project" value="TreeGrafter"/>
</dbReference>
<organism evidence="3 4">
    <name type="scientific">Tetzosporium hominis</name>
    <dbReference type="NCBI Taxonomy" id="2020506"/>
    <lineage>
        <taxon>Bacteria</taxon>
        <taxon>Bacillati</taxon>
        <taxon>Bacillota</taxon>
        <taxon>Bacilli</taxon>
        <taxon>Bacillales</taxon>
        <taxon>Caryophanaceae</taxon>
        <taxon>Tetzosporium</taxon>
    </lineage>
</organism>
<evidence type="ECO:0000313" key="3">
    <source>
        <dbReference type="EMBL" id="OZS77954.1"/>
    </source>
</evidence>
<dbReference type="PANTHER" id="PTHR46797:SF1">
    <property type="entry name" value="METHYLPHOSPHONATE SYNTHASE"/>
    <property type="match status" value="1"/>
</dbReference>
<dbReference type="AlphaFoldDB" id="A0A264W305"/>
<dbReference type="InterPro" id="IPR010982">
    <property type="entry name" value="Lambda_DNA-bd_dom_sf"/>
</dbReference>
<keyword evidence="1" id="KW-0238">DNA-binding</keyword>
<gene>
    <name evidence="3" type="ORF">CF394_09385</name>
</gene>
<feature type="domain" description="HTH cro/C1-type" evidence="2">
    <location>
        <begin position="9"/>
        <end position="62"/>
    </location>
</feature>
<dbReference type="SUPFAM" id="SSF48452">
    <property type="entry name" value="TPR-like"/>
    <property type="match status" value="1"/>
</dbReference>
<dbReference type="GO" id="GO:0003677">
    <property type="term" value="F:DNA binding"/>
    <property type="evidence" value="ECO:0007669"/>
    <property type="project" value="UniProtKB-KW"/>
</dbReference>
<keyword evidence="4" id="KW-1185">Reference proteome</keyword>
<dbReference type="OrthoDB" id="290878at2"/>
<evidence type="ECO:0000313" key="4">
    <source>
        <dbReference type="Proteomes" id="UP000217065"/>
    </source>
</evidence>
<evidence type="ECO:0000259" key="2">
    <source>
        <dbReference type="PROSITE" id="PS50943"/>
    </source>
</evidence>
<dbReference type="SUPFAM" id="SSF47413">
    <property type="entry name" value="lambda repressor-like DNA-binding domains"/>
    <property type="match status" value="1"/>
</dbReference>